<keyword evidence="2" id="KW-0732">Signal</keyword>
<sequence length="122" mass="13115">MPVLFFFGFLVSLSSSLPLFSKNERKALVPVLCVSFSCGLLYSLSVLAFLLSPLLCVPLVALASVGSGGRGCNRGLEEDDDEGAVAGQNLLSPLYNLPPRFCDFFVASPLVYWVFLSGIFSL</sequence>
<dbReference type="EMBL" id="GILB01003337">
    <property type="protein sequence ID" value="NUU83670.1"/>
    <property type="molecule type" value="Transcribed_RNA"/>
</dbReference>
<name>A0A6M2EET2_9ROSI</name>
<evidence type="ECO:0000313" key="3">
    <source>
        <dbReference type="EMBL" id="NUU83670.1"/>
    </source>
</evidence>
<feature type="signal peptide" evidence="2">
    <location>
        <begin position="1"/>
        <end position="16"/>
    </location>
</feature>
<evidence type="ECO:0000256" key="2">
    <source>
        <dbReference type="SAM" id="SignalP"/>
    </source>
</evidence>
<protein>
    <submittedName>
        <fullName evidence="3">Uncharacterized protein</fullName>
    </submittedName>
</protein>
<evidence type="ECO:0000256" key="1">
    <source>
        <dbReference type="SAM" id="Phobius"/>
    </source>
</evidence>
<organism evidence="3">
    <name type="scientific">Populus davidiana</name>
    <dbReference type="NCBI Taxonomy" id="266767"/>
    <lineage>
        <taxon>Eukaryota</taxon>
        <taxon>Viridiplantae</taxon>
        <taxon>Streptophyta</taxon>
        <taxon>Embryophyta</taxon>
        <taxon>Tracheophyta</taxon>
        <taxon>Spermatophyta</taxon>
        <taxon>Magnoliopsida</taxon>
        <taxon>eudicotyledons</taxon>
        <taxon>Gunneridae</taxon>
        <taxon>Pentapetalae</taxon>
        <taxon>rosids</taxon>
        <taxon>fabids</taxon>
        <taxon>Malpighiales</taxon>
        <taxon>Salicaceae</taxon>
        <taxon>Saliceae</taxon>
        <taxon>Populus</taxon>
    </lineage>
</organism>
<keyword evidence="1" id="KW-0812">Transmembrane</keyword>
<reference evidence="3" key="1">
    <citation type="submission" date="2020-03" db="EMBL/GenBank/DDBJ databases">
        <authorList>
            <person name="Zhang R."/>
        </authorList>
    </citation>
    <scope>NUCLEOTIDE SEQUENCE</scope>
</reference>
<feature type="chain" id="PRO_5026726640" evidence="2">
    <location>
        <begin position="17"/>
        <end position="122"/>
    </location>
</feature>
<dbReference type="AlphaFoldDB" id="A0A6M2EET2"/>
<proteinExistence type="predicted"/>
<keyword evidence="1" id="KW-1133">Transmembrane helix</keyword>
<keyword evidence="1" id="KW-0472">Membrane</keyword>
<feature type="transmembrane region" description="Helical" evidence="1">
    <location>
        <begin position="101"/>
        <end position="120"/>
    </location>
</feature>
<accession>A0A6M2EET2</accession>